<dbReference type="InterPro" id="IPR036388">
    <property type="entry name" value="WH-like_DNA-bd_sf"/>
</dbReference>
<dbReference type="Pfam" id="PF00009">
    <property type="entry name" value="GTP_EFTU"/>
    <property type="match status" value="1"/>
</dbReference>
<dbReference type="SUPFAM" id="SSF50447">
    <property type="entry name" value="Translation proteins"/>
    <property type="match status" value="1"/>
</dbReference>
<organism evidence="4 5">
    <name type="scientific">Steroidobacter flavus</name>
    <dbReference type="NCBI Taxonomy" id="1842136"/>
    <lineage>
        <taxon>Bacteria</taxon>
        <taxon>Pseudomonadati</taxon>
        <taxon>Pseudomonadota</taxon>
        <taxon>Gammaproteobacteria</taxon>
        <taxon>Steroidobacterales</taxon>
        <taxon>Steroidobacteraceae</taxon>
        <taxon>Steroidobacter</taxon>
    </lineage>
</organism>
<name>A0ABV8SYV0_9GAMM</name>
<keyword evidence="5" id="KW-1185">Reference proteome</keyword>
<dbReference type="Pfam" id="PF09107">
    <property type="entry name" value="WHD_3rd_SelB"/>
    <property type="match status" value="1"/>
</dbReference>
<feature type="domain" description="Tr-type G" evidence="3">
    <location>
        <begin position="1"/>
        <end position="169"/>
    </location>
</feature>
<dbReference type="CDD" id="cd04171">
    <property type="entry name" value="SelB"/>
    <property type="match status" value="1"/>
</dbReference>
<dbReference type="RefSeq" id="WP_380602446.1">
    <property type="nucleotide sequence ID" value="NZ_JBHSDU010000014.1"/>
</dbReference>
<dbReference type="InterPro" id="IPR009001">
    <property type="entry name" value="Transl_elong_EF1A/Init_IF2_C"/>
</dbReference>
<evidence type="ECO:0000313" key="4">
    <source>
        <dbReference type="EMBL" id="MFC4312769.1"/>
    </source>
</evidence>
<proteinExistence type="predicted"/>
<dbReference type="Gene3D" id="1.10.10.10">
    <property type="entry name" value="Winged helix-like DNA-binding domain superfamily/Winged helix DNA-binding domain"/>
    <property type="match status" value="1"/>
</dbReference>
<dbReference type="InterPro" id="IPR000795">
    <property type="entry name" value="T_Tr_GTP-bd_dom"/>
</dbReference>
<dbReference type="Pfam" id="PF03144">
    <property type="entry name" value="GTP_EFTU_D2"/>
    <property type="match status" value="1"/>
</dbReference>
<comment type="caution">
    <text evidence="4">The sequence shown here is derived from an EMBL/GenBank/DDBJ whole genome shotgun (WGS) entry which is preliminary data.</text>
</comment>
<evidence type="ECO:0000256" key="1">
    <source>
        <dbReference type="ARBA" id="ARBA00022741"/>
    </source>
</evidence>
<dbReference type="InterPro" id="IPR057335">
    <property type="entry name" value="Beta-barrel_SelB"/>
</dbReference>
<dbReference type="Pfam" id="PF09106">
    <property type="entry name" value="WHD_2nd_SelB"/>
    <property type="match status" value="1"/>
</dbReference>
<dbReference type="SUPFAM" id="SSF50465">
    <property type="entry name" value="EF-Tu/eEF-1alpha/eIF2-gamma C-terminal domain"/>
    <property type="match status" value="1"/>
</dbReference>
<dbReference type="Pfam" id="PF25461">
    <property type="entry name" value="Beta-barrel_SelB"/>
    <property type="match status" value="1"/>
</dbReference>
<keyword evidence="2" id="KW-0342">GTP-binding</keyword>
<dbReference type="InterPro" id="IPR015190">
    <property type="entry name" value="Elong_fac_SelB-wing-hlx_typ-2"/>
</dbReference>
<dbReference type="PANTHER" id="PTHR43721:SF22">
    <property type="entry name" value="ELONGATION FACTOR TU, MITOCHONDRIAL"/>
    <property type="match status" value="1"/>
</dbReference>
<dbReference type="InterPro" id="IPR027417">
    <property type="entry name" value="P-loop_NTPase"/>
</dbReference>
<dbReference type="PRINTS" id="PR00315">
    <property type="entry name" value="ELONGATNFCT"/>
</dbReference>
<dbReference type="Gene3D" id="3.40.50.300">
    <property type="entry name" value="P-loop containing nucleotide triphosphate hydrolases"/>
    <property type="match status" value="1"/>
</dbReference>
<dbReference type="InterPro" id="IPR036390">
    <property type="entry name" value="WH_DNA-bd_sf"/>
</dbReference>
<reference evidence="5" key="1">
    <citation type="journal article" date="2019" name="Int. J. Syst. Evol. Microbiol.">
        <title>The Global Catalogue of Microorganisms (GCM) 10K type strain sequencing project: providing services to taxonomists for standard genome sequencing and annotation.</title>
        <authorList>
            <consortium name="The Broad Institute Genomics Platform"/>
            <consortium name="The Broad Institute Genome Sequencing Center for Infectious Disease"/>
            <person name="Wu L."/>
            <person name="Ma J."/>
        </authorList>
    </citation>
    <scope>NUCLEOTIDE SEQUENCE [LARGE SCALE GENOMIC DNA]</scope>
    <source>
        <strain evidence="5">CGMCC 1.10759</strain>
    </source>
</reference>
<sequence length="686" mass="74362">MLVATAGHIDHGKTSLIRALTGVETDRLPEERARGISIDLGFAYWRPDDGPIIGFVDVPGHERYVRNMLAGASGIDFALVVVAADDGAMPQTVEHVQILDLLGIERGVVAITKCDRSSRERIAEVRQQVEILLSSTTLAGSPMFEVSAMTSDGMSALAHSPMFEVSATTGDGMPALAAALREANRTEHQRATHERNFRLAIDRVFSVTGSGTVVTGTVRDGALEVGAHLVLSPRNLETRVRGLQSAGQPRTQVRAGERCAINLAGVEVADIHRGDWLLVPSMHAPTTRIEVRLKLLDGRTVDVPSRGLEARDCSAVLKHNTPVHLHLGTADIPARVLVPRQSSIASGTEAIVQLALDHPTCAIVGDRFVLRDHSGRSLIGGGTIIDPLPPTERRKQNHRAETSAALQLIDPAAALAALLALPGYEVNTVDFERRFNLTSAAAQTLYREADAVLLGTPAPLAIPGKRLAEITENIADSLKTFHRDNPDARGMSSRELKASLRTPLSADAFLAVQKHLVEKHVIETSGSVIRLPGHTVSFSAAEDERWHKVQRLVQTRGALPFSPSELAADTKISEPVMKALLYRRRSSGDVWRIDDERFMLRDQVAALAERAATLARELGGKGFTAAQYRDAIGIGRNQTIRILEFFDSIGVTRRDGDCRKVRPDYHLVVGDSARPQLDNAGRTNAP</sequence>
<dbReference type="CDD" id="cd15491">
    <property type="entry name" value="selB_III"/>
    <property type="match status" value="1"/>
</dbReference>
<protein>
    <submittedName>
        <fullName evidence="4">SelB C-terminal domain-containing protein</fullName>
    </submittedName>
</protein>
<dbReference type="Gene3D" id="1.10.10.2770">
    <property type="match status" value="1"/>
</dbReference>
<dbReference type="Proteomes" id="UP001595904">
    <property type="component" value="Unassembled WGS sequence"/>
</dbReference>
<dbReference type="PANTHER" id="PTHR43721">
    <property type="entry name" value="ELONGATION FACTOR TU-RELATED"/>
    <property type="match status" value="1"/>
</dbReference>
<dbReference type="InterPro" id="IPR004161">
    <property type="entry name" value="EFTu-like_2"/>
</dbReference>
<evidence type="ECO:0000313" key="5">
    <source>
        <dbReference type="Proteomes" id="UP001595904"/>
    </source>
</evidence>
<accession>A0ABV8SYV0</accession>
<evidence type="ECO:0000256" key="2">
    <source>
        <dbReference type="ARBA" id="ARBA00023134"/>
    </source>
</evidence>
<dbReference type="Gene3D" id="2.40.30.10">
    <property type="entry name" value="Translation factors"/>
    <property type="match status" value="1"/>
</dbReference>
<dbReference type="SUPFAM" id="SSF46785">
    <property type="entry name" value="Winged helix' DNA-binding domain"/>
    <property type="match status" value="2"/>
</dbReference>
<dbReference type="InterPro" id="IPR009000">
    <property type="entry name" value="Transl_B-barrel_sf"/>
</dbReference>
<gene>
    <name evidence="4" type="ORF">ACFPN2_27030</name>
</gene>
<dbReference type="InterPro" id="IPR015191">
    <property type="entry name" value="SelB_WHD4"/>
</dbReference>
<dbReference type="EMBL" id="JBHSDU010000014">
    <property type="protein sequence ID" value="MFC4312769.1"/>
    <property type="molecule type" value="Genomic_DNA"/>
</dbReference>
<evidence type="ECO:0000259" key="3">
    <source>
        <dbReference type="PROSITE" id="PS51722"/>
    </source>
</evidence>
<keyword evidence="1" id="KW-0547">Nucleotide-binding</keyword>
<dbReference type="SUPFAM" id="SSF52540">
    <property type="entry name" value="P-loop containing nucleoside triphosphate hydrolases"/>
    <property type="match status" value="1"/>
</dbReference>
<dbReference type="InterPro" id="IPR050055">
    <property type="entry name" value="EF-Tu_GTPase"/>
</dbReference>
<dbReference type="CDD" id="cd03696">
    <property type="entry name" value="SelB_II"/>
    <property type="match status" value="1"/>
</dbReference>
<dbReference type="PROSITE" id="PS51722">
    <property type="entry name" value="G_TR_2"/>
    <property type="match status" value="1"/>
</dbReference>